<sequence>MEKEAIQNKEKNFVSCVLYLHNDGKNIREFLKTVCGTMEQNFEKYEIVCVNDCCMDDTIEEIHRYLEESNTRHVVSLINLSFYQGVEMAMNAGRDLAVGDFLFEFDRCLLDFEPSLIMDIYHKALEGYDVVAAAPKRDVAFTSRLFYVVYNLGSRNTHKLRQERFRIISRRAVNRVNQMNAYIPYRKAMYMNCGLRAETIVYDNKEMAKGTRNREERNTRSSLALDTLIIFTDVLEKFSMLISSILFAVMVIMFGWIVYSIFSTVRPVEGWMSLMTLISFGFFMMSVMLTLIFKYLSVILNMSFKRQRYVIEGVEKLTK</sequence>
<feature type="transmembrane region" description="Helical" evidence="1">
    <location>
        <begin position="274"/>
        <end position="296"/>
    </location>
</feature>
<dbReference type="RefSeq" id="WP_227731913.1">
    <property type="nucleotide sequence ID" value="NZ_JAJEPV010000002.1"/>
</dbReference>
<dbReference type="EMBL" id="JAJEPV010000002">
    <property type="protein sequence ID" value="MCC2118193.1"/>
    <property type="molecule type" value="Genomic_DNA"/>
</dbReference>
<evidence type="ECO:0000313" key="4">
    <source>
        <dbReference type="Proteomes" id="UP001197795"/>
    </source>
</evidence>
<comment type="caution">
    <text evidence="3">The sequence shown here is derived from an EMBL/GenBank/DDBJ whole genome shotgun (WGS) entry which is preliminary data.</text>
</comment>
<dbReference type="InterPro" id="IPR029044">
    <property type="entry name" value="Nucleotide-diphossugar_trans"/>
</dbReference>
<dbReference type="Gene3D" id="3.90.550.10">
    <property type="entry name" value="Spore Coat Polysaccharide Biosynthesis Protein SpsA, Chain A"/>
    <property type="match status" value="1"/>
</dbReference>
<dbReference type="SUPFAM" id="SSF53448">
    <property type="entry name" value="Nucleotide-diphospho-sugar transferases"/>
    <property type="match status" value="1"/>
</dbReference>
<keyword evidence="3" id="KW-0808">Transferase</keyword>
<dbReference type="GO" id="GO:0016757">
    <property type="term" value="F:glycosyltransferase activity"/>
    <property type="evidence" value="ECO:0007669"/>
    <property type="project" value="UniProtKB-KW"/>
</dbReference>
<dbReference type="InterPro" id="IPR001173">
    <property type="entry name" value="Glyco_trans_2-like"/>
</dbReference>
<keyword evidence="4" id="KW-1185">Reference proteome</keyword>
<accession>A0AAE2ZZ86</accession>
<feature type="domain" description="Glycosyltransferase 2-like" evidence="2">
    <location>
        <begin position="15"/>
        <end position="107"/>
    </location>
</feature>
<keyword evidence="1" id="KW-0472">Membrane</keyword>
<keyword evidence="3" id="KW-0328">Glycosyltransferase</keyword>
<reference evidence="3 4" key="1">
    <citation type="submission" date="2021-10" db="EMBL/GenBank/DDBJ databases">
        <title>Anaerobic single-cell dispensing facilitates the cultivation of human gut bacteria.</title>
        <authorList>
            <person name="Afrizal A."/>
        </authorList>
    </citation>
    <scope>NUCLEOTIDE SEQUENCE [LARGE SCALE GENOMIC DNA]</scope>
    <source>
        <strain evidence="3 4">CLA-AA-H273</strain>
    </source>
</reference>
<protein>
    <submittedName>
        <fullName evidence="3">Glycosyltransferase</fullName>
        <ecNumber evidence="3">2.4.-.-</ecNumber>
    </submittedName>
</protein>
<dbReference type="AlphaFoldDB" id="A0AAE2ZZ86"/>
<keyword evidence="1" id="KW-1133">Transmembrane helix</keyword>
<organism evidence="3 4">
    <name type="scientific">Waltera acetigignens</name>
    <dbReference type="NCBI Taxonomy" id="2981769"/>
    <lineage>
        <taxon>Bacteria</taxon>
        <taxon>Bacillati</taxon>
        <taxon>Bacillota</taxon>
        <taxon>Clostridia</taxon>
        <taxon>Lachnospirales</taxon>
        <taxon>Lachnospiraceae</taxon>
        <taxon>Waltera</taxon>
    </lineage>
</organism>
<name>A0AAE2ZZ86_9FIRM</name>
<proteinExistence type="predicted"/>
<evidence type="ECO:0000256" key="1">
    <source>
        <dbReference type="SAM" id="Phobius"/>
    </source>
</evidence>
<gene>
    <name evidence="3" type="ORF">LKD75_01070</name>
</gene>
<dbReference type="PANTHER" id="PTHR48090">
    <property type="entry name" value="UNDECAPRENYL-PHOSPHATE 4-DEOXY-4-FORMAMIDO-L-ARABINOSE TRANSFERASE-RELATED"/>
    <property type="match status" value="1"/>
</dbReference>
<dbReference type="EC" id="2.4.-.-" evidence="3"/>
<dbReference type="PANTHER" id="PTHR48090:SF8">
    <property type="entry name" value="GLYCOSYLTRANSFERASE CSBB-RELATED"/>
    <property type="match status" value="1"/>
</dbReference>
<dbReference type="GO" id="GO:0005886">
    <property type="term" value="C:plasma membrane"/>
    <property type="evidence" value="ECO:0007669"/>
    <property type="project" value="TreeGrafter"/>
</dbReference>
<dbReference type="Pfam" id="PF00535">
    <property type="entry name" value="Glycos_transf_2"/>
    <property type="match status" value="1"/>
</dbReference>
<evidence type="ECO:0000313" key="3">
    <source>
        <dbReference type="EMBL" id="MCC2118193.1"/>
    </source>
</evidence>
<evidence type="ECO:0000259" key="2">
    <source>
        <dbReference type="Pfam" id="PF00535"/>
    </source>
</evidence>
<keyword evidence="1" id="KW-0812">Transmembrane</keyword>
<dbReference type="Proteomes" id="UP001197795">
    <property type="component" value="Unassembled WGS sequence"/>
</dbReference>
<dbReference type="InterPro" id="IPR050256">
    <property type="entry name" value="Glycosyltransferase_2"/>
</dbReference>
<feature type="transmembrane region" description="Helical" evidence="1">
    <location>
        <begin position="238"/>
        <end position="262"/>
    </location>
</feature>